<name>A0A168A7Z0_9EURO</name>
<proteinExistence type="predicted"/>
<reference evidence="1 2" key="1">
    <citation type="journal article" date="2016" name="Genome Biol. Evol.">
        <title>Divergent and convergent evolution of fungal pathogenicity.</title>
        <authorList>
            <person name="Shang Y."/>
            <person name="Xiao G."/>
            <person name="Zheng P."/>
            <person name="Cen K."/>
            <person name="Zhan S."/>
            <person name="Wang C."/>
        </authorList>
    </citation>
    <scope>NUCLEOTIDE SEQUENCE [LARGE SCALE GENOMIC DNA]</scope>
    <source>
        <strain evidence="1 2">ARSEF 7405</strain>
    </source>
</reference>
<evidence type="ECO:0000313" key="1">
    <source>
        <dbReference type="EMBL" id="KZZ93586.1"/>
    </source>
</evidence>
<dbReference type="EMBL" id="AZGZ01000008">
    <property type="protein sequence ID" value="KZZ93586.1"/>
    <property type="molecule type" value="Genomic_DNA"/>
</dbReference>
<keyword evidence="2" id="KW-1185">Reference proteome</keyword>
<gene>
    <name evidence="1" type="ORF">AAP_02378</name>
</gene>
<organism evidence="1 2">
    <name type="scientific">Ascosphaera apis ARSEF 7405</name>
    <dbReference type="NCBI Taxonomy" id="392613"/>
    <lineage>
        <taxon>Eukaryota</taxon>
        <taxon>Fungi</taxon>
        <taxon>Dikarya</taxon>
        <taxon>Ascomycota</taxon>
        <taxon>Pezizomycotina</taxon>
        <taxon>Eurotiomycetes</taxon>
        <taxon>Eurotiomycetidae</taxon>
        <taxon>Onygenales</taxon>
        <taxon>Ascosphaeraceae</taxon>
        <taxon>Ascosphaera</taxon>
    </lineage>
</organism>
<sequence>MTGFRVLPVREYPITLGKGDEETAFMRQINCGREKLDKAAHMSPTSEANLGMIGVSLDKVREILVHTARIYQRPASEVQGLLSSWRKLYRAFRYLSEMYALFMKSRHLPYTVTTSKEFQNLTPDMPVEFFAAQEELIKTIPFSMPPEPCAQIVNEDEEITILVIE</sequence>
<protein>
    <submittedName>
        <fullName evidence="1">Uncharacterized protein</fullName>
    </submittedName>
</protein>
<comment type="caution">
    <text evidence="1">The sequence shown here is derived from an EMBL/GenBank/DDBJ whole genome shotgun (WGS) entry which is preliminary data.</text>
</comment>
<accession>A0A168A7Z0</accession>
<evidence type="ECO:0000313" key="2">
    <source>
        <dbReference type="Proteomes" id="UP000242877"/>
    </source>
</evidence>
<dbReference type="AlphaFoldDB" id="A0A168A7Z0"/>
<dbReference type="VEuPathDB" id="FungiDB:AAP_02378"/>
<dbReference type="Proteomes" id="UP000242877">
    <property type="component" value="Unassembled WGS sequence"/>
</dbReference>